<dbReference type="InterPro" id="IPR003439">
    <property type="entry name" value="ABC_transporter-like_ATP-bd"/>
</dbReference>
<dbReference type="Proteomes" id="UP000520011">
    <property type="component" value="Unassembled WGS sequence"/>
</dbReference>
<dbReference type="InterPro" id="IPR003593">
    <property type="entry name" value="AAA+_ATPase"/>
</dbReference>
<gene>
    <name evidence="9" type="ORF">HNQ34_002658</name>
</gene>
<name>A0A7W8MVF8_9BACL</name>
<evidence type="ECO:0000313" key="10">
    <source>
        <dbReference type="Proteomes" id="UP000520011"/>
    </source>
</evidence>
<proteinExistence type="inferred from homology"/>
<keyword evidence="10" id="KW-1185">Reference proteome</keyword>
<keyword evidence="4" id="KW-1003">Cell membrane</keyword>
<dbReference type="Gene3D" id="3.40.50.300">
    <property type="entry name" value="P-loop containing nucleotide triphosphate hydrolases"/>
    <property type="match status" value="1"/>
</dbReference>
<protein>
    <submittedName>
        <fullName evidence="9">Oligopeptide transport system ATP-binding protein</fullName>
    </submittedName>
</protein>
<dbReference type="CDD" id="cd03257">
    <property type="entry name" value="ABC_NikE_OppD_transporters"/>
    <property type="match status" value="1"/>
</dbReference>
<dbReference type="Pfam" id="PF00005">
    <property type="entry name" value="ABC_tran"/>
    <property type="match status" value="1"/>
</dbReference>
<dbReference type="FunFam" id="3.40.50.300:FF:000016">
    <property type="entry name" value="Oligopeptide ABC transporter ATP-binding component"/>
    <property type="match status" value="1"/>
</dbReference>
<dbReference type="PANTHER" id="PTHR43297">
    <property type="entry name" value="OLIGOPEPTIDE TRANSPORT ATP-BINDING PROTEIN APPD"/>
    <property type="match status" value="1"/>
</dbReference>
<dbReference type="Pfam" id="PF08352">
    <property type="entry name" value="oligo_HPY"/>
    <property type="match status" value="1"/>
</dbReference>
<dbReference type="SUPFAM" id="SSF52540">
    <property type="entry name" value="P-loop containing nucleoside triphosphate hydrolases"/>
    <property type="match status" value="1"/>
</dbReference>
<evidence type="ECO:0000256" key="4">
    <source>
        <dbReference type="ARBA" id="ARBA00022475"/>
    </source>
</evidence>
<comment type="caution">
    <text evidence="9">The sequence shown here is derived from an EMBL/GenBank/DDBJ whole genome shotgun (WGS) entry which is preliminary data.</text>
</comment>
<sequence>MEKLLEVKNLEVSFQTYGGEVQAVRGVSFHVNKGETLAIVGESGSGKSVTSQTIMRLIPTPPGKIKNGQIIFDGEDLVKKTDKEMEQIRGKDIGMIFQDPMTSLNPTMKVGKQIMEVLTKHQKMDKSAAKERAIELLRLVGIPMPEKRVNQYPHEFSGGMRQRAMIAVALASNPKLLIADEPTTALDVTIQAQILELMKDLQKKMGTSIIFITHDLGVVANMADRVAVMYAGKIVEMGTVDEIFYDPRHPYTWGLLASMPSLDSDDKKELAAIPGSPPDLTNPPKGDAFAPRNPYAMKIDFELEPPMFKISDTHYAATWLLHPDAPKVEPPEAVKKRLRKLSSNYPQPIIVKESE</sequence>
<dbReference type="PROSITE" id="PS50893">
    <property type="entry name" value="ABC_TRANSPORTER_2"/>
    <property type="match status" value="1"/>
</dbReference>
<dbReference type="PROSITE" id="PS00211">
    <property type="entry name" value="ABC_TRANSPORTER_1"/>
    <property type="match status" value="1"/>
</dbReference>
<keyword evidence="3" id="KW-0813">Transport</keyword>
<comment type="subcellular location">
    <subcellularLocation>
        <location evidence="1">Cell membrane</location>
        <topology evidence="1">Peripheral membrane protein</topology>
    </subcellularLocation>
</comment>
<keyword evidence="6 9" id="KW-0067">ATP-binding</keyword>
<dbReference type="GO" id="GO:0015833">
    <property type="term" value="P:peptide transport"/>
    <property type="evidence" value="ECO:0007669"/>
    <property type="project" value="InterPro"/>
</dbReference>
<evidence type="ECO:0000256" key="3">
    <source>
        <dbReference type="ARBA" id="ARBA00022448"/>
    </source>
</evidence>
<dbReference type="RefSeq" id="WP_183255203.1">
    <property type="nucleotide sequence ID" value="NZ_JACHEP010000017.1"/>
</dbReference>
<dbReference type="InterPro" id="IPR027417">
    <property type="entry name" value="P-loop_NTPase"/>
</dbReference>
<evidence type="ECO:0000256" key="1">
    <source>
        <dbReference type="ARBA" id="ARBA00004202"/>
    </source>
</evidence>
<dbReference type="EMBL" id="JACHEP010000017">
    <property type="protein sequence ID" value="MBB5325557.1"/>
    <property type="molecule type" value="Genomic_DNA"/>
</dbReference>
<dbReference type="InterPro" id="IPR013563">
    <property type="entry name" value="Oligopep_ABC_C"/>
</dbReference>
<evidence type="ECO:0000256" key="7">
    <source>
        <dbReference type="ARBA" id="ARBA00023136"/>
    </source>
</evidence>
<evidence type="ECO:0000259" key="8">
    <source>
        <dbReference type="PROSITE" id="PS50893"/>
    </source>
</evidence>
<dbReference type="GO" id="GO:0005524">
    <property type="term" value="F:ATP binding"/>
    <property type="evidence" value="ECO:0007669"/>
    <property type="project" value="UniProtKB-KW"/>
</dbReference>
<keyword evidence="7" id="KW-0472">Membrane</keyword>
<evidence type="ECO:0000256" key="6">
    <source>
        <dbReference type="ARBA" id="ARBA00022840"/>
    </source>
</evidence>
<comment type="similarity">
    <text evidence="2">Belongs to the ABC transporter superfamily.</text>
</comment>
<keyword evidence="5" id="KW-0547">Nucleotide-binding</keyword>
<dbReference type="InterPro" id="IPR050388">
    <property type="entry name" value="ABC_Ni/Peptide_Import"/>
</dbReference>
<dbReference type="SMART" id="SM00382">
    <property type="entry name" value="AAA"/>
    <property type="match status" value="1"/>
</dbReference>
<feature type="domain" description="ABC transporter" evidence="8">
    <location>
        <begin position="7"/>
        <end position="256"/>
    </location>
</feature>
<organism evidence="9 10">
    <name type="scientific">Anoxybacteroides tepidamans</name>
    <dbReference type="NCBI Taxonomy" id="265948"/>
    <lineage>
        <taxon>Bacteria</taxon>
        <taxon>Bacillati</taxon>
        <taxon>Bacillota</taxon>
        <taxon>Bacilli</taxon>
        <taxon>Bacillales</taxon>
        <taxon>Anoxybacillaceae</taxon>
        <taxon>Anoxybacteroides</taxon>
    </lineage>
</organism>
<dbReference type="PANTHER" id="PTHR43297:SF2">
    <property type="entry name" value="DIPEPTIDE TRANSPORT ATP-BINDING PROTEIN DPPD"/>
    <property type="match status" value="1"/>
</dbReference>
<dbReference type="InterPro" id="IPR017871">
    <property type="entry name" value="ABC_transporter-like_CS"/>
</dbReference>
<evidence type="ECO:0000313" key="9">
    <source>
        <dbReference type="EMBL" id="MBB5325557.1"/>
    </source>
</evidence>
<dbReference type="AlphaFoldDB" id="A0A7W8MVF8"/>
<accession>A0A7W8MVF8</accession>
<evidence type="ECO:0000256" key="5">
    <source>
        <dbReference type="ARBA" id="ARBA00022741"/>
    </source>
</evidence>
<reference evidence="9 10" key="1">
    <citation type="submission" date="2020-08" db="EMBL/GenBank/DDBJ databases">
        <title>Genomic Encyclopedia of Type Strains, Phase IV (KMG-IV): sequencing the most valuable type-strain genomes for metagenomic binning, comparative biology and taxonomic classification.</title>
        <authorList>
            <person name="Goeker M."/>
        </authorList>
    </citation>
    <scope>NUCLEOTIDE SEQUENCE [LARGE SCALE GENOMIC DNA]</scope>
    <source>
        <strain evidence="9 10">DSM 16325</strain>
    </source>
</reference>
<dbReference type="GO" id="GO:0016887">
    <property type="term" value="F:ATP hydrolysis activity"/>
    <property type="evidence" value="ECO:0007669"/>
    <property type="project" value="InterPro"/>
</dbReference>
<dbReference type="GO" id="GO:0005886">
    <property type="term" value="C:plasma membrane"/>
    <property type="evidence" value="ECO:0007669"/>
    <property type="project" value="UniProtKB-SubCell"/>
</dbReference>
<dbReference type="NCBIfam" id="TIGR01727">
    <property type="entry name" value="oligo_HPY"/>
    <property type="match status" value="1"/>
</dbReference>
<evidence type="ECO:0000256" key="2">
    <source>
        <dbReference type="ARBA" id="ARBA00005417"/>
    </source>
</evidence>